<accession>A0A8S5TRE5</accession>
<protein>
    <submittedName>
        <fullName evidence="1">Uncharacterized protein</fullName>
    </submittedName>
</protein>
<evidence type="ECO:0000313" key="1">
    <source>
        <dbReference type="EMBL" id="DAF84752.1"/>
    </source>
</evidence>
<proteinExistence type="predicted"/>
<dbReference type="EMBL" id="BK015908">
    <property type="protein sequence ID" value="DAF84752.1"/>
    <property type="molecule type" value="Genomic_DNA"/>
</dbReference>
<reference evidence="1" key="1">
    <citation type="journal article" date="2021" name="Proc. Natl. Acad. Sci. U.S.A.">
        <title>A Catalog of Tens of Thousands of Viruses from Human Metagenomes Reveals Hidden Associations with Chronic Diseases.</title>
        <authorList>
            <person name="Tisza M.J."/>
            <person name="Buck C.B."/>
        </authorList>
    </citation>
    <scope>NUCLEOTIDE SEQUENCE</scope>
    <source>
        <strain evidence="1">Ctss15</strain>
    </source>
</reference>
<organism evidence="1">
    <name type="scientific">Siphoviridae sp. ctss15</name>
    <dbReference type="NCBI Taxonomy" id="2825699"/>
    <lineage>
        <taxon>Viruses</taxon>
        <taxon>Duplodnaviria</taxon>
        <taxon>Heunggongvirae</taxon>
        <taxon>Uroviricota</taxon>
        <taxon>Caudoviricetes</taxon>
    </lineage>
</organism>
<name>A0A8S5TRE5_9CAUD</name>
<sequence length="41" mass="4548">MPTEKGYTKTSPPIKAAFAMSFGDFIVIRFRGSVKCDFSCL</sequence>